<dbReference type="EMBL" id="BKCJ011311461">
    <property type="protein sequence ID" value="GFD19018.1"/>
    <property type="molecule type" value="Genomic_DNA"/>
</dbReference>
<proteinExistence type="predicted"/>
<feature type="non-terminal residue" evidence="2">
    <location>
        <position position="87"/>
    </location>
</feature>
<evidence type="ECO:0000313" key="2">
    <source>
        <dbReference type="EMBL" id="GFD19018.1"/>
    </source>
</evidence>
<dbReference type="AlphaFoldDB" id="A0A699UCT0"/>
<protein>
    <submittedName>
        <fullName evidence="2">Uncharacterized protein</fullName>
    </submittedName>
</protein>
<name>A0A699UCT0_TANCI</name>
<sequence length="87" mass="9805">MPSTLMEEHEGNSNNDVEDIHDNATRYMASSSNRACVGANDASLLEYADYDIYDGYENDTSGLTEEQLTLSDSFNITLRDIRLFPFL</sequence>
<comment type="caution">
    <text evidence="2">The sequence shown here is derived from an EMBL/GenBank/DDBJ whole genome shotgun (WGS) entry which is preliminary data.</text>
</comment>
<evidence type="ECO:0000256" key="1">
    <source>
        <dbReference type="SAM" id="MobiDB-lite"/>
    </source>
</evidence>
<organism evidence="2">
    <name type="scientific">Tanacetum cinerariifolium</name>
    <name type="common">Dalmatian daisy</name>
    <name type="synonym">Chrysanthemum cinerariifolium</name>
    <dbReference type="NCBI Taxonomy" id="118510"/>
    <lineage>
        <taxon>Eukaryota</taxon>
        <taxon>Viridiplantae</taxon>
        <taxon>Streptophyta</taxon>
        <taxon>Embryophyta</taxon>
        <taxon>Tracheophyta</taxon>
        <taxon>Spermatophyta</taxon>
        <taxon>Magnoliopsida</taxon>
        <taxon>eudicotyledons</taxon>
        <taxon>Gunneridae</taxon>
        <taxon>Pentapetalae</taxon>
        <taxon>asterids</taxon>
        <taxon>campanulids</taxon>
        <taxon>Asterales</taxon>
        <taxon>Asteraceae</taxon>
        <taxon>Asteroideae</taxon>
        <taxon>Anthemideae</taxon>
        <taxon>Anthemidinae</taxon>
        <taxon>Tanacetum</taxon>
    </lineage>
</organism>
<gene>
    <name evidence="2" type="ORF">Tci_890987</name>
</gene>
<feature type="compositionally biased region" description="Basic and acidic residues" evidence="1">
    <location>
        <begin position="1"/>
        <end position="11"/>
    </location>
</feature>
<accession>A0A699UCT0</accession>
<feature type="region of interest" description="Disordered" evidence="1">
    <location>
        <begin position="1"/>
        <end position="21"/>
    </location>
</feature>
<reference evidence="2" key="1">
    <citation type="journal article" date="2019" name="Sci. Rep.">
        <title>Draft genome of Tanacetum cinerariifolium, the natural source of mosquito coil.</title>
        <authorList>
            <person name="Yamashiro T."/>
            <person name="Shiraishi A."/>
            <person name="Satake H."/>
            <person name="Nakayama K."/>
        </authorList>
    </citation>
    <scope>NUCLEOTIDE SEQUENCE</scope>
</reference>